<dbReference type="AlphaFoldDB" id="A0A9D9INU4"/>
<evidence type="ECO:0000256" key="2">
    <source>
        <dbReference type="ARBA" id="ARBA00006966"/>
    </source>
</evidence>
<dbReference type="InterPro" id="IPR015421">
    <property type="entry name" value="PyrdxlP-dep_Trfase_major"/>
</dbReference>
<reference evidence="5" key="2">
    <citation type="journal article" date="2021" name="PeerJ">
        <title>Extensive microbial diversity within the chicken gut microbiome revealed by metagenomics and culture.</title>
        <authorList>
            <person name="Gilroy R."/>
            <person name="Ravi A."/>
            <person name="Getino M."/>
            <person name="Pursley I."/>
            <person name="Horton D.L."/>
            <person name="Alikhan N.F."/>
            <person name="Baker D."/>
            <person name="Gharbi K."/>
            <person name="Hall N."/>
            <person name="Watson M."/>
            <person name="Adriaenssens E.M."/>
            <person name="Foster-Nyarko E."/>
            <person name="Jarju S."/>
            <person name="Secka A."/>
            <person name="Antonio M."/>
            <person name="Oren A."/>
            <person name="Chaudhuri R.R."/>
            <person name="La Ragione R."/>
            <person name="Hildebrand F."/>
            <person name="Pallen M.J."/>
        </authorList>
    </citation>
    <scope>NUCLEOTIDE SEQUENCE</scope>
    <source>
        <strain evidence="5">6919</strain>
    </source>
</reference>
<name>A0A9D9INU4_9BACT</name>
<evidence type="ECO:0000259" key="4">
    <source>
        <dbReference type="Pfam" id="PF01212"/>
    </source>
</evidence>
<keyword evidence="3" id="KW-0663">Pyridoxal phosphate</keyword>
<keyword evidence="5" id="KW-0032">Aminotransferase</keyword>
<dbReference type="InterPro" id="IPR001597">
    <property type="entry name" value="ArAA_b-elim_lyase/Thr_aldolase"/>
</dbReference>
<dbReference type="GO" id="GO:0008483">
    <property type="term" value="F:transaminase activity"/>
    <property type="evidence" value="ECO:0007669"/>
    <property type="project" value="UniProtKB-KW"/>
</dbReference>
<evidence type="ECO:0000313" key="6">
    <source>
        <dbReference type="Proteomes" id="UP000823598"/>
    </source>
</evidence>
<gene>
    <name evidence="5" type="ORF">IAB88_02845</name>
</gene>
<dbReference type="InterPro" id="IPR015422">
    <property type="entry name" value="PyrdxlP-dep_Trfase_small"/>
</dbReference>
<reference evidence="5" key="1">
    <citation type="submission" date="2020-10" db="EMBL/GenBank/DDBJ databases">
        <authorList>
            <person name="Gilroy R."/>
        </authorList>
    </citation>
    <scope>NUCLEOTIDE SEQUENCE</scope>
    <source>
        <strain evidence="5">6919</strain>
    </source>
</reference>
<evidence type="ECO:0000256" key="3">
    <source>
        <dbReference type="ARBA" id="ARBA00022898"/>
    </source>
</evidence>
<dbReference type="GO" id="GO:0016829">
    <property type="term" value="F:lyase activity"/>
    <property type="evidence" value="ECO:0007669"/>
    <property type="project" value="InterPro"/>
</dbReference>
<dbReference type="PANTHER" id="PTHR48097">
    <property type="entry name" value="L-THREONINE ALDOLASE-RELATED"/>
    <property type="match status" value="1"/>
</dbReference>
<dbReference type="EMBL" id="JADIMC010000034">
    <property type="protein sequence ID" value="MBO8475912.1"/>
    <property type="molecule type" value="Genomic_DNA"/>
</dbReference>
<accession>A0A9D9INU4</accession>
<proteinExistence type="inferred from homology"/>
<comment type="similarity">
    <text evidence="2">Belongs to the threonine aldolase family.</text>
</comment>
<sequence>MLHFECDYTEGAHPAVIEKICSTNMEQTCGYANDRYCEDARSLIRQLVGIPDADVHFLVGGTQSNRTVISALLRPHQGVVAATTGHIAVHETGAVEASGHKVLTVHSADGKLKASDVKELVMAHYADADHEHCVQPGMVYVSFPTETGTLYSKKELEQLSGICCELGLPLFIDGARLGYGLMADGNDLTLPEIARMCDVFTIGGTKCGALFGEAVVFTGNALGRDFRYLIKQNGGMLAKGRLLGLQFLALLSDGIYFEISKRADRLAMKVRTALEAAGLELCSPCTTNQQFVYMPVPVLEKLEEKYVFSVAPCGREGWRLVRICTSWATTDDAVDALITDISACMEEKI</sequence>
<organism evidence="5 6">
    <name type="scientific">Candidatus Limisoma faecipullorum</name>
    <dbReference type="NCBI Taxonomy" id="2840854"/>
    <lineage>
        <taxon>Bacteria</taxon>
        <taxon>Pseudomonadati</taxon>
        <taxon>Bacteroidota</taxon>
        <taxon>Bacteroidia</taxon>
        <taxon>Bacteroidales</taxon>
        <taxon>Candidatus Limisoma</taxon>
    </lineage>
</organism>
<dbReference type="Pfam" id="PF01212">
    <property type="entry name" value="Beta_elim_lyase"/>
    <property type="match status" value="1"/>
</dbReference>
<keyword evidence="5" id="KW-0808">Transferase</keyword>
<dbReference type="Gene3D" id="3.90.1150.10">
    <property type="entry name" value="Aspartate Aminotransferase, domain 1"/>
    <property type="match status" value="1"/>
</dbReference>
<comment type="caution">
    <text evidence="5">The sequence shown here is derived from an EMBL/GenBank/DDBJ whole genome shotgun (WGS) entry which is preliminary data.</text>
</comment>
<dbReference type="InterPro" id="IPR015424">
    <property type="entry name" value="PyrdxlP-dep_Trfase"/>
</dbReference>
<dbReference type="PANTHER" id="PTHR48097:SF5">
    <property type="entry name" value="LOW SPECIFICITY L-THREONINE ALDOLASE"/>
    <property type="match status" value="1"/>
</dbReference>
<dbReference type="Gene3D" id="3.40.640.10">
    <property type="entry name" value="Type I PLP-dependent aspartate aminotransferase-like (Major domain)"/>
    <property type="match status" value="1"/>
</dbReference>
<evidence type="ECO:0000256" key="1">
    <source>
        <dbReference type="ARBA" id="ARBA00001933"/>
    </source>
</evidence>
<evidence type="ECO:0000313" key="5">
    <source>
        <dbReference type="EMBL" id="MBO8475912.1"/>
    </source>
</evidence>
<comment type="cofactor">
    <cofactor evidence="1">
        <name>pyridoxal 5'-phosphate</name>
        <dbReference type="ChEBI" id="CHEBI:597326"/>
    </cofactor>
</comment>
<dbReference type="GO" id="GO:0006520">
    <property type="term" value="P:amino acid metabolic process"/>
    <property type="evidence" value="ECO:0007669"/>
    <property type="project" value="InterPro"/>
</dbReference>
<dbReference type="Proteomes" id="UP000823598">
    <property type="component" value="Unassembled WGS sequence"/>
</dbReference>
<dbReference type="SUPFAM" id="SSF53383">
    <property type="entry name" value="PLP-dependent transferases"/>
    <property type="match status" value="1"/>
</dbReference>
<feature type="domain" description="Aromatic amino acid beta-eliminating lyase/threonine aldolase" evidence="4">
    <location>
        <begin position="13"/>
        <end position="294"/>
    </location>
</feature>
<protein>
    <submittedName>
        <fullName evidence="5">Aminotransferase class I/II-fold pyridoxal phosphate-dependent enzyme</fullName>
    </submittedName>
</protein>